<sequence>LPKSKNLSFSKTCIDALNQNLLASHAKGQKTLIVIEEAQNLSADVLETLRLLSNLETNTHKLLHILLVGQPELLEILGQKGLRQLNQRVVSRFHLLPLDQSELSNYINHRLHHAGAAGPIFDRGCSLVLFRLTKGVPRLINLICHQSLLAAYSLGVKNVSPDLVKDASVEILSGLDNGKPNRSNNPLIAGLLVVLILVSVFVFLPRNTIDSWRELIAINESKNYDDLLIIEDLATDLVEQNISPLTATEGEMIDLVFTDTSNPLVNLLAAWSIESSEVYSTEVFSGIAATFGLQSENVTKAAPWILNAIDRPGLVVLDEGDGLPKSYLLAQLNEDSVTLITKDGEIYFDLEQFLNRWTGSFLYLWRPYKGIDLLMQGDSDKLAMHWLQERLSLGGDGIEKVITGGRYTEAVKDQVIEFQRRHNLDADGIVGRQTLMRLNELFDDEIPRLRGIAN</sequence>
<feature type="domain" description="ORC1/DEAH AAA+ ATPase" evidence="3">
    <location>
        <begin position="10"/>
        <end position="77"/>
    </location>
</feature>
<dbReference type="Pfam" id="PF01471">
    <property type="entry name" value="PG_binding_1"/>
    <property type="match status" value="1"/>
</dbReference>
<dbReference type="InterPro" id="IPR052026">
    <property type="entry name" value="ExeA_AAA_ATPase_DNA-bind"/>
</dbReference>
<dbReference type="Pfam" id="PF13401">
    <property type="entry name" value="AAA_22"/>
    <property type="match status" value="1"/>
</dbReference>
<dbReference type="Gene3D" id="1.10.101.10">
    <property type="entry name" value="PGBD-like superfamily/PGBD"/>
    <property type="match status" value="1"/>
</dbReference>
<dbReference type="AlphaFoldDB" id="A0A0R2U300"/>
<evidence type="ECO:0000259" key="2">
    <source>
        <dbReference type="Pfam" id="PF01471"/>
    </source>
</evidence>
<gene>
    <name evidence="4" type="ORF">ABS24_01190</name>
</gene>
<evidence type="ECO:0008006" key="6">
    <source>
        <dbReference type="Google" id="ProtNLM"/>
    </source>
</evidence>
<dbReference type="InterPro" id="IPR036366">
    <property type="entry name" value="PGBDSf"/>
</dbReference>
<keyword evidence="1" id="KW-0472">Membrane</keyword>
<feature type="non-terminal residue" evidence="4">
    <location>
        <position position="1"/>
    </location>
</feature>
<keyword evidence="1" id="KW-1133">Transmembrane helix</keyword>
<name>A0A0R2U300_9GAMM</name>
<dbReference type="SUPFAM" id="SSF47090">
    <property type="entry name" value="PGBD-like"/>
    <property type="match status" value="1"/>
</dbReference>
<dbReference type="PANTHER" id="PTHR35894">
    <property type="entry name" value="GENERAL SECRETION PATHWAY PROTEIN A-RELATED"/>
    <property type="match status" value="1"/>
</dbReference>
<feature type="transmembrane region" description="Helical" evidence="1">
    <location>
        <begin position="187"/>
        <end position="204"/>
    </location>
</feature>
<keyword evidence="1" id="KW-0812">Transmembrane</keyword>
<dbReference type="PANTHER" id="PTHR35894:SF1">
    <property type="entry name" value="PHOSPHORIBULOKINASE _ URIDINE KINASE FAMILY"/>
    <property type="match status" value="1"/>
</dbReference>
<evidence type="ECO:0000313" key="4">
    <source>
        <dbReference type="EMBL" id="KRO93841.1"/>
    </source>
</evidence>
<evidence type="ECO:0000313" key="5">
    <source>
        <dbReference type="Proteomes" id="UP000051213"/>
    </source>
</evidence>
<reference evidence="4 5" key="1">
    <citation type="submission" date="2015-10" db="EMBL/GenBank/DDBJ databases">
        <title>Metagenome-Assembled Genomes uncover a global brackish microbiome.</title>
        <authorList>
            <person name="Hugerth L.W."/>
            <person name="Larsson J."/>
            <person name="Alneberg J."/>
            <person name="Lindh M.V."/>
            <person name="Legrand C."/>
            <person name="Pinhassi J."/>
            <person name="Andersson A.F."/>
        </authorList>
    </citation>
    <scope>NUCLEOTIDE SEQUENCE [LARGE SCALE GENOMIC DNA]</scope>
    <source>
        <strain evidence="4">BACL26 MAG-121220-bin70</strain>
    </source>
</reference>
<evidence type="ECO:0000256" key="1">
    <source>
        <dbReference type="SAM" id="Phobius"/>
    </source>
</evidence>
<feature type="domain" description="Peptidoglycan binding-like" evidence="2">
    <location>
        <begin position="385"/>
        <end position="438"/>
    </location>
</feature>
<dbReference type="EMBL" id="LICA01000204">
    <property type="protein sequence ID" value="KRO93841.1"/>
    <property type="molecule type" value="Genomic_DNA"/>
</dbReference>
<dbReference type="SUPFAM" id="SSF52540">
    <property type="entry name" value="P-loop containing nucleoside triphosphate hydrolases"/>
    <property type="match status" value="1"/>
</dbReference>
<evidence type="ECO:0000259" key="3">
    <source>
        <dbReference type="Pfam" id="PF13401"/>
    </source>
</evidence>
<dbReference type="InterPro" id="IPR036365">
    <property type="entry name" value="PGBD-like_sf"/>
</dbReference>
<dbReference type="InterPro" id="IPR002477">
    <property type="entry name" value="Peptidoglycan-bd-like"/>
</dbReference>
<dbReference type="Gene3D" id="3.90.70.10">
    <property type="entry name" value="Cysteine proteinases"/>
    <property type="match status" value="1"/>
</dbReference>
<dbReference type="Proteomes" id="UP000051213">
    <property type="component" value="Unassembled WGS sequence"/>
</dbReference>
<dbReference type="InterPro" id="IPR049945">
    <property type="entry name" value="AAA_22"/>
</dbReference>
<dbReference type="GO" id="GO:0016887">
    <property type="term" value="F:ATP hydrolysis activity"/>
    <property type="evidence" value="ECO:0007669"/>
    <property type="project" value="InterPro"/>
</dbReference>
<organism evidence="4 5">
    <name type="scientific">SAR92 bacterium BACL26 MAG-121220-bin70</name>
    <dbReference type="NCBI Taxonomy" id="1655626"/>
    <lineage>
        <taxon>Bacteria</taxon>
        <taxon>Pseudomonadati</taxon>
        <taxon>Pseudomonadota</taxon>
        <taxon>Gammaproteobacteria</taxon>
        <taxon>Cellvibrionales</taxon>
        <taxon>Porticoccaceae</taxon>
        <taxon>SAR92 clade</taxon>
    </lineage>
</organism>
<protein>
    <recommendedName>
        <fullName evidence="6">Peptidoglycan binding-like domain-containing protein</fullName>
    </recommendedName>
</protein>
<proteinExistence type="predicted"/>
<accession>A0A0R2U300</accession>
<comment type="caution">
    <text evidence="4">The sequence shown here is derived from an EMBL/GenBank/DDBJ whole genome shotgun (WGS) entry which is preliminary data.</text>
</comment>
<dbReference type="InterPro" id="IPR027417">
    <property type="entry name" value="P-loop_NTPase"/>
</dbReference>